<gene>
    <name evidence="1" type="ORF">S06H3_21779</name>
</gene>
<feature type="non-terminal residue" evidence="1">
    <location>
        <position position="55"/>
    </location>
</feature>
<comment type="caution">
    <text evidence="1">The sequence shown here is derived from an EMBL/GenBank/DDBJ whole genome shotgun (WGS) entry which is preliminary data.</text>
</comment>
<organism evidence="1">
    <name type="scientific">marine sediment metagenome</name>
    <dbReference type="NCBI Taxonomy" id="412755"/>
    <lineage>
        <taxon>unclassified sequences</taxon>
        <taxon>metagenomes</taxon>
        <taxon>ecological metagenomes</taxon>
    </lineage>
</organism>
<sequence>MALRHKDVLGILNAAATLLAGCRPGAGRFPVDCRSFVGRLSVLLCVWPHVSPAIH</sequence>
<name>X1M1Y8_9ZZZZ</name>
<reference evidence="1" key="1">
    <citation type="journal article" date="2014" name="Front. Microbiol.">
        <title>High frequency of phylogenetically diverse reductive dehalogenase-homologous genes in deep subseafloor sedimentary metagenomes.</title>
        <authorList>
            <person name="Kawai M."/>
            <person name="Futagami T."/>
            <person name="Toyoda A."/>
            <person name="Takaki Y."/>
            <person name="Nishi S."/>
            <person name="Hori S."/>
            <person name="Arai W."/>
            <person name="Tsubouchi T."/>
            <person name="Morono Y."/>
            <person name="Uchiyama I."/>
            <person name="Ito T."/>
            <person name="Fujiyama A."/>
            <person name="Inagaki F."/>
            <person name="Takami H."/>
        </authorList>
    </citation>
    <scope>NUCLEOTIDE SEQUENCE</scope>
    <source>
        <strain evidence="1">Expedition CK06-06</strain>
    </source>
</reference>
<dbReference type="PROSITE" id="PS51257">
    <property type="entry name" value="PROKAR_LIPOPROTEIN"/>
    <property type="match status" value="1"/>
</dbReference>
<dbReference type="AlphaFoldDB" id="X1M1Y8"/>
<evidence type="ECO:0000313" key="1">
    <source>
        <dbReference type="EMBL" id="GAI08685.1"/>
    </source>
</evidence>
<dbReference type="EMBL" id="BARV01011496">
    <property type="protein sequence ID" value="GAI08685.1"/>
    <property type="molecule type" value="Genomic_DNA"/>
</dbReference>
<proteinExistence type="predicted"/>
<accession>X1M1Y8</accession>
<protein>
    <submittedName>
        <fullName evidence="1">Uncharacterized protein</fullName>
    </submittedName>
</protein>